<evidence type="ECO:0000259" key="5">
    <source>
        <dbReference type="Pfam" id="PF00465"/>
    </source>
</evidence>
<dbReference type="Gene3D" id="1.20.1090.10">
    <property type="entry name" value="Dehydroquinate synthase-like - alpha domain"/>
    <property type="match status" value="1"/>
</dbReference>
<feature type="domain" description="Alcohol dehydrogenase iron-type/glycerol dehydrogenase GldA" evidence="5">
    <location>
        <begin position="12"/>
        <end position="188"/>
    </location>
</feature>
<evidence type="ECO:0000256" key="2">
    <source>
        <dbReference type="ARBA" id="ARBA00007358"/>
    </source>
</evidence>
<dbReference type="CDD" id="cd08193">
    <property type="entry name" value="HVD"/>
    <property type="match status" value="1"/>
</dbReference>
<dbReference type="Gene3D" id="3.40.50.1970">
    <property type="match status" value="1"/>
</dbReference>
<proteinExistence type="inferred from homology"/>
<evidence type="ECO:0000259" key="6">
    <source>
        <dbReference type="Pfam" id="PF25137"/>
    </source>
</evidence>
<dbReference type="PROSITE" id="PS00913">
    <property type="entry name" value="ADH_IRON_1"/>
    <property type="match status" value="1"/>
</dbReference>
<dbReference type="PANTHER" id="PTHR11496:SF102">
    <property type="entry name" value="ALCOHOL DEHYDROGENASE 4"/>
    <property type="match status" value="1"/>
</dbReference>
<dbReference type="Pfam" id="PF25137">
    <property type="entry name" value="ADH_Fe_C"/>
    <property type="match status" value="1"/>
</dbReference>
<dbReference type="AlphaFoldDB" id="A0AAW8R1L6"/>
<dbReference type="InterPro" id="IPR001670">
    <property type="entry name" value="ADH_Fe/GldA"/>
</dbReference>
<accession>A0AAW8R1L6</accession>
<dbReference type="RefSeq" id="WP_311359868.1">
    <property type="nucleotide sequence ID" value="NZ_JAVRIE010000001.1"/>
</dbReference>
<keyword evidence="8" id="KW-1185">Reference proteome</keyword>
<keyword evidence="3" id="KW-0560">Oxidoreductase</keyword>
<comment type="cofactor">
    <cofactor evidence="1">
        <name>Fe cation</name>
        <dbReference type="ChEBI" id="CHEBI:24875"/>
    </cofactor>
</comment>
<evidence type="ECO:0000256" key="1">
    <source>
        <dbReference type="ARBA" id="ARBA00001962"/>
    </source>
</evidence>
<dbReference type="Pfam" id="PF00465">
    <property type="entry name" value="Fe-ADH"/>
    <property type="match status" value="1"/>
</dbReference>
<dbReference type="EMBL" id="JAVRIE010000001">
    <property type="protein sequence ID" value="MDT0581053.1"/>
    <property type="molecule type" value="Genomic_DNA"/>
</dbReference>
<evidence type="ECO:0000313" key="7">
    <source>
        <dbReference type="EMBL" id="MDT0581053.1"/>
    </source>
</evidence>
<dbReference type="FunFam" id="1.20.1090.10:FF:000001">
    <property type="entry name" value="Aldehyde-alcohol dehydrogenase"/>
    <property type="match status" value="1"/>
</dbReference>
<sequence>MSRTHFTFSTTKKIICELNGLKNIAEECHKLGMQTVLIVTDVGIINAGILEQLTAVLDDSNVSFHIFQDVQADPSEDKVLDASEFALLRNVDGVIGFGGGSPMDVAKLVSMLCSQPVDFKDQREELTRKLKSSYGLEQVTGGRLPLILVPTTAGTGSEVTPIAIVTTGETTKSGVVSPVLLPDVAVLDATLTVKLPAHVTAATGVDAMVHAIEAYTSHIKKNPISDILAQQALRLLSANIKVATFEGHDLEARQAMLLGACLAGQAFANAPVAAVHALAYPLGGQFHLPHGLSNALVLVPVMQFNLSHCTDLYSDLSECMHGLVSSGEQSGAQDLVNYLSDLIRDLALPSCLQDVGIKHSDIDLLSEDAMKQTRLLVNNPRALSLEDVKTIYQEALHRQ</sequence>
<evidence type="ECO:0000256" key="4">
    <source>
        <dbReference type="ARBA" id="ARBA00023027"/>
    </source>
</evidence>
<comment type="caution">
    <text evidence="7">The sequence shown here is derived from an EMBL/GenBank/DDBJ whole genome shotgun (WGS) entry which is preliminary data.</text>
</comment>
<reference evidence="7 8" key="1">
    <citation type="submission" date="2023-09" db="EMBL/GenBank/DDBJ databases">
        <authorList>
            <person name="Rey-Velasco X."/>
        </authorList>
    </citation>
    <scope>NUCLEOTIDE SEQUENCE [LARGE SCALE GENOMIC DNA]</scope>
    <source>
        <strain evidence="7 8">W409</strain>
    </source>
</reference>
<gene>
    <name evidence="7" type="ORF">RM544_00725</name>
</gene>
<evidence type="ECO:0000313" key="8">
    <source>
        <dbReference type="Proteomes" id="UP001249020"/>
    </source>
</evidence>
<dbReference type="PANTHER" id="PTHR11496">
    <property type="entry name" value="ALCOHOL DEHYDROGENASE"/>
    <property type="match status" value="1"/>
</dbReference>
<dbReference type="GO" id="GO:0004022">
    <property type="term" value="F:alcohol dehydrogenase (NAD+) activity"/>
    <property type="evidence" value="ECO:0007669"/>
    <property type="project" value="TreeGrafter"/>
</dbReference>
<organism evidence="7 8">
    <name type="scientific">Brumicola blandensis</name>
    <dbReference type="NCBI Taxonomy" id="3075611"/>
    <lineage>
        <taxon>Bacteria</taxon>
        <taxon>Pseudomonadati</taxon>
        <taxon>Pseudomonadota</taxon>
        <taxon>Gammaproteobacteria</taxon>
        <taxon>Alteromonadales</taxon>
        <taxon>Alteromonadaceae</taxon>
        <taxon>Brumicola</taxon>
    </lineage>
</organism>
<dbReference type="FunFam" id="3.40.50.1970:FF:000003">
    <property type="entry name" value="Alcohol dehydrogenase, iron-containing"/>
    <property type="match status" value="1"/>
</dbReference>
<feature type="domain" description="Fe-containing alcohol dehydrogenase-like C-terminal" evidence="6">
    <location>
        <begin position="200"/>
        <end position="395"/>
    </location>
</feature>
<keyword evidence="4" id="KW-0520">NAD</keyword>
<dbReference type="InterPro" id="IPR056798">
    <property type="entry name" value="ADH_Fe_C"/>
</dbReference>
<name>A0AAW8R1L6_9ALTE</name>
<protein>
    <submittedName>
        <fullName evidence="7">Iron-containing alcohol dehydrogenase</fullName>
    </submittedName>
</protein>
<dbReference type="Proteomes" id="UP001249020">
    <property type="component" value="Unassembled WGS sequence"/>
</dbReference>
<dbReference type="GO" id="GO:0046872">
    <property type="term" value="F:metal ion binding"/>
    <property type="evidence" value="ECO:0007669"/>
    <property type="project" value="InterPro"/>
</dbReference>
<dbReference type="InterPro" id="IPR018211">
    <property type="entry name" value="ADH_Fe_CS"/>
</dbReference>
<comment type="similarity">
    <text evidence="2">Belongs to the iron-containing alcohol dehydrogenase family.</text>
</comment>
<dbReference type="InterPro" id="IPR039697">
    <property type="entry name" value="Alcohol_dehydrogenase_Fe"/>
</dbReference>
<dbReference type="SUPFAM" id="SSF56796">
    <property type="entry name" value="Dehydroquinate synthase-like"/>
    <property type="match status" value="1"/>
</dbReference>
<evidence type="ECO:0000256" key="3">
    <source>
        <dbReference type="ARBA" id="ARBA00023002"/>
    </source>
</evidence>